<name>A0A6A6F0F4_9PEZI</name>
<proteinExistence type="predicted"/>
<protein>
    <submittedName>
        <fullName evidence="1">Uncharacterized protein</fullName>
    </submittedName>
</protein>
<sequence length="90" mass="10139">METGDQPVILAQASSSWVAMKKTENQRTVHRYSLNRSQSFFTNALSRTGRACGWHIAVCFQYPLRMTVGIEPVFAGCFAIWHFLGLPDAM</sequence>
<organism evidence="1 2">
    <name type="scientific">Cercospora zeae-maydis SCOH1-5</name>
    <dbReference type="NCBI Taxonomy" id="717836"/>
    <lineage>
        <taxon>Eukaryota</taxon>
        <taxon>Fungi</taxon>
        <taxon>Dikarya</taxon>
        <taxon>Ascomycota</taxon>
        <taxon>Pezizomycotina</taxon>
        <taxon>Dothideomycetes</taxon>
        <taxon>Dothideomycetidae</taxon>
        <taxon>Mycosphaerellales</taxon>
        <taxon>Mycosphaerellaceae</taxon>
        <taxon>Cercospora</taxon>
    </lineage>
</organism>
<dbReference type="EMBL" id="ML992705">
    <property type="protein sequence ID" value="KAF2207232.1"/>
    <property type="molecule type" value="Genomic_DNA"/>
</dbReference>
<evidence type="ECO:0000313" key="2">
    <source>
        <dbReference type="Proteomes" id="UP000799539"/>
    </source>
</evidence>
<dbReference type="AlphaFoldDB" id="A0A6A6F0F4"/>
<dbReference type="Proteomes" id="UP000799539">
    <property type="component" value="Unassembled WGS sequence"/>
</dbReference>
<reference evidence="1" key="1">
    <citation type="journal article" date="2020" name="Stud. Mycol.">
        <title>101 Dothideomycetes genomes: a test case for predicting lifestyles and emergence of pathogens.</title>
        <authorList>
            <person name="Haridas S."/>
            <person name="Albert R."/>
            <person name="Binder M."/>
            <person name="Bloem J."/>
            <person name="Labutti K."/>
            <person name="Salamov A."/>
            <person name="Andreopoulos B."/>
            <person name="Baker S."/>
            <person name="Barry K."/>
            <person name="Bills G."/>
            <person name="Bluhm B."/>
            <person name="Cannon C."/>
            <person name="Castanera R."/>
            <person name="Culley D."/>
            <person name="Daum C."/>
            <person name="Ezra D."/>
            <person name="Gonzalez J."/>
            <person name="Henrissat B."/>
            <person name="Kuo A."/>
            <person name="Liang C."/>
            <person name="Lipzen A."/>
            <person name="Lutzoni F."/>
            <person name="Magnuson J."/>
            <person name="Mondo S."/>
            <person name="Nolan M."/>
            <person name="Ohm R."/>
            <person name="Pangilinan J."/>
            <person name="Park H.-J."/>
            <person name="Ramirez L."/>
            <person name="Alfaro M."/>
            <person name="Sun H."/>
            <person name="Tritt A."/>
            <person name="Yoshinaga Y."/>
            <person name="Zwiers L.-H."/>
            <person name="Turgeon B."/>
            <person name="Goodwin S."/>
            <person name="Spatafora J."/>
            <person name="Crous P."/>
            <person name="Grigoriev I."/>
        </authorList>
    </citation>
    <scope>NUCLEOTIDE SEQUENCE</scope>
    <source>
        <strain evidence="1">SCOH1-5</strain>
    </source>
</reference>
<evidence type="ECO:0000313" key="1">
    <source>
        <dbReference type="EMBL" id="KAF2207232.1"/>
    </source>
</evidence>
<gene>
    <name evidence="1" type="ORF">CERZMDRAFT_102517</name>
</gene>
<keyword evidence="2" id="KW-1185">Reference proteome</keyword>
<accession>A0A6A6F0F4</accession>